<feature type="non-terminal residue" evidence="2">
    <location>
        <position position="1"/>
    </location>
</feature>
<accession>A0A699TV37</accession>
<dbReference type="EMBL" id="BKCJ011281508">
    <property type="protein sequence ID" value="GFD14742.1"/>
    <property type="molecule type" value="Genomic_DNA"/>
</dbReference>
<protein>
    <submittedName>
        <fullName evidence="2">Uncharacterized protein</fullName>
    </submittedName>
</protein>
<proteinExistence type="predicted"/>
<evidence type="ECO:0000256" key="1">
    <source>
        <dbReference type="SAM" id="MobiDB-lite"/>
    </source>
</evidence>
<organism evidence="2">
    <name type="scientific">Tanacetum cinerariifolium</name>
    <name type="common">Dalmatian daisy</name>
    <name type="synonym">Chrysanthemum cinerariifolium</name>
    <dbReference type="NCBI Taxonomy" id="118510"/>
    <lineage>
        <taxon>Eukaryota</taxon>
        <taxon>Viridiplantae</taxon>
        <taxon>Streptophyta</taxon>
        <taxon>Embryophyta</taxon>
        <taxon>Tracheophyta</taxon>
        <taxon>Spermatophyta</taxon>
        <taxon>Magnoliopsida</taxon>
        <taxon>eudicotyledons</taxon>
        <taxon>Gunneridae</taxon>
        <taxon>Pentapetalae</taxon>
        <taxon>asterids</taxon>
        <taxon>campanulids</taxon>
        <taxon>Asterales</taxon>
        <taxon>Asteraceae</taxon>
        <taxon>Asteroideae</taxon>
        <taxon>Anthemideae</taxon>
        <taxon>Anthemidinae</taxon>
        <taxon>Tanacetum</taxon>
    </lineage>
</organism>
<gene>
    <name evidence="2" type="ORF">Tci_886711</name>
</gene>
<comment type="caution">
    <text evidence="2">The sequence shown here is derived from an EMBL/GenBank/DDBJ whole genome shotgun (WGS) entry which is preliminary data.</text>
</comment>
<sequence length="71" mass="7436">RRLDEGEEAAEKRSNDTEEMINVLSSMDAATILSSGVAEVLTGSGSIPTAGPPASTATVVTPYTRRKGKEK</sequence>
<feature type="region of interest" description="Disordered" evidence="1">
    <location>
        <begin position="44"/>
        <end position="71"/>
    </location>
</feature>
<name>A0A699TV37_TANCI</name>
<evidence type="ECO:0000313" key="2">
    <source>
        <dbReference type="EMBL" id="GFD14742.1"/>
    </source>
</evidence>
<reference evidence="2" key="1">
    <citation type="journal article" date="2019" name="Sci. Rep.">
        <title>Draft genome of Tanacetum cinerariifolium, the natural source of mosquito coil.</title>
        <authorList>
            <person name="Yamashiro T."/>
            <person name="Shiraishi A."/>
            <person name="Satake H."/>
            <person name="Nakayama K."/>
        </authorList>
    </citation>
    <scope>NUCLEOTIDE SEQUENCE</scope>
</reference>
<dbReference type="AlphaFoldDB" id="A0A699TV37"/>